<dbReference type="GO" id="GO:0030313">
    <property type="term" value="C:cell envelope"/>
    <property type="evidence" value="ECO:0007669"/>
    <property type="project" value="UniProtKB-SubCell"/>
</dbReference>
<dbReference type="Pfam" id="PF25881">
    <property type="entry name" value="HH_YBHG"/>
    <property type="match status" value="1"/>
</dbReference>
<dbReference type="PANTHER" id="PTHR32347">
    <property type="entry name" value="EFFLUX SYSTEM COMPONENT YKNX-RELATED"/>
    <property type="match status" value="1"/>
</dbReference>
<keyword evidence="5" id="KW-0812">Transmembrane</keyword>
<feature type="domain" description="Multidrug resistance protein MdtA-like C-terminal permuted SH3" evidence="8">
    <location>
        <begin position="373"/>
        <end position="430"/>
    </location>
</feature>
<evidence type="ECO:0000256" key="3">
    <source>
        <dbReference type="ARBA" id="ARBA00023054"/>
    </source>
</evidence>
<feature type="coiled-coil region" evidence="4">
    <location>
        <begin position="137"/>
        <end position="164"/>
    </location>
</feature>
<evidence type="ECO:0000256" key="1">
    <source>
        <dbReference type="ARBA" id="ARBA00004196"/>
    </source>
</evidence>
<feature type="domain" description="CusB-like beta-barrel" evidence="7">
    <location>
        <begin position="294"/>
        <end position="367"/>
    </location>
</feature>
<keyword evidence="5" id="KW-1133">Transmembrane helix</keyword>
<feature type="coiled-coil region" evidence="4">
    <location>
        <begin position="196"/>
        <end position="242"/>
    </location>
</feature>
<dbReference type="AlphaFoldDB" id="A0A098TJY2"/>
<dbReference type="InterPro" id="IPR058792">
    <property type="entry name" value="Beta-barrel_RND_2"/>
</dbReference>
<comment type="caution">
    <text evidence="9">The sequence shown here is derived from an EMBL/GenBank/DDBJ whole genome shotgun (WGS) entry which is preliminary data.</text>
</comment>
<dbReference type="InterPro" id="IPR006143">
    <property type="entry name" value="RND_pump_MFP"/>
</dbReference>
<protein>
    <submittedName>
        <fullName evidence="9">RND transporter</fullName>
    </submittedName>
</protein>
<evidence type="ECO:0000256" key="2">
    <source>
        <dbReference type="ARBA" id="ARBA00009477"/>
    </source>
</evidence>
<dbReference type="Gene3D" id="1.10.287.470">
    <property type="entry name" value="Helix hairpin bin"/>
    <property type="match status" value="1"/>
</dbReference>
<comment type="subcellular location">
    <subcellularLocation>
        <location evidence="1">Cell envelope</location>
    </subcellularLocation>
</comment>
<name>A0A098TJY2_9CYAN</name>
<dbReference type="Pfam" id="PF25954">
    <property type="entry name" value="Beta-barrel_RND_2"/>
    <property type="match status" value="1"/>
</dbReference>
<keyword evidence="3 4" id="KW-0175">Coiled coil</keyword>
<evidence type="ECO:0000313" key="9">
    <source>
        <dbReference type="EMBL" id="KGF72650.1"/>
    </source>
</evidence>
<dbReference type="GO" id="GO:0022857">
    <property type="term" value="F:transmembrane transporter activity"/>
    <property type="evidence" value="ECO:0007669"/>
    <property type="project" value="InterPro"/>
</dbReference>
<keyword evidence="5" id="KW-0472">Membrane</keyword>
<dbReference type="InterPro" id="IPR050465">
    <property type="entry name" value="UPF0194_transport"/>
</dbReference>
<dbReference type="GO" id="GO:0016020">
    <property type="term" value="C:membrane"/>
    <property type="evidence" value="ECO:0007669"/>
    <property type="project" value="InterPro"/>
</dbReference>
<dbReference type="InterPro" id="IPR058627">
    <property type="entry name" value="MdtA-like_C"/>
</dbReference>
<evidence type="ECO:0000259" key="7">
    <source>
        <dbReference type="Pfam" id="PF25954"/>
    </source>
</evidence>
<dbReference type="Proteomes" id="UP000030170">
    <property type="component" value="Unassembled WGS sequence"/>
</dbReference>
<dbReference type="NCBIfam" id="TIGR01730">
    <property type="entry name" value="RND_mfp"/>
    <property type="match status" value="1"/>
</dbReference>
<dbReference type="Pfam" id="PF25967">
    <property type="entry name" value="RND-MFP_C"/>
    <property type="match status" value="1"/>
</dbReference>
<evidence type="ECO:0000259" key="6">
    <source>
        <dbReference type="Pfam" id="PF25881"/>
    </source>
</evidence>
<dbReference type="PANTHER" id="PTHR32347:SF14">
    <property type="entry name" value="EFFLUX SYSTEM COMPONENT YKNX-RELATED"/>
    <property type="match status" value="1"/>
</dbReference>
<gene>
    <name evidence="9" type="ORF">DO97_06895</name>
</gene>
<dbReference type="Gene3D" id="2.40.30.170">
    <property type="match status" value="1"/>
</dbReference>
<feature type="domain" description="YbhG-like alpha-helical hairpin" evidence="6">
    <location>
        <begin position="102"/>
        <end position="245"/>
    </location>
</feature>
<dbReference type="Gene3D" id="2.40.420.20">
    <property type="match status" value="1"/>
</dbReference>
<proteinExistence type="inferred from homology"/>
<accession>A0A098TJY2</accession>
<dbReference type="OrthoDB" id="505602at2"/>
<dbReference type="STRING" id="1497020.DO97_06895"/>
<evidence type="ECO:0000256" key="4">
    <source>
        <dbReference type="SAM" id="Coils"/>
    </source>
</evidence>
<sequence>MQLPLIGKVNHPLPWVAGLVAAGVISVGVMGLVIFRHSAPKLDLAKLTVPVVAQDLTVRISASGTVVPRQTVNLSPKTSGRLAKLYVEQGDSVRQGQIIAQMDNEDAAALLAQTKGSFANAMAHLAEIKAGSRSEEIAQAQAAVQQAQAQVREAASRLNLAMERVRRNKLLAAEGAIARDRLDEVLNESRNAQAGLDLAQARVKETQERLDQTEVGNRREQIDQAQALVAEARGRLQAIEVQMEDTVIRAPFDGVITQRYADPGDFVTPTTSASSTASATSSSIVALASGLEVLAKVPEVDISQIRVGQPVEISADAYPTQVFKGVVRLIAPEAVVEQNVTSFQVRIDIQTGRQQLRSGMNVDMSFLGDRLKNALVVPTVAVVTQAGQLGVLVPGRDDQPEFKPVTTGPNIGNQIQLLGGIQAGERVFVELPAGKKLEDFTKTKQLE</sequence>
<dbReference type="InterPro" id="IPR059052">
    <property type="entry name" value="HH_YbhG-like"/>
</dbReference>
<organism evidence="9 10">
    <name type="scientific">Neosynechococcus sphagnicola sy1</name>
    <dbReference type="NCBI Taxonomy" id="1497020"/>
    <lineage>
        <taxon>Bacteria</taxon>
        <taxon>Bacillati</taxon>
        <taxon>Cyanobacteriota</taxon>
        <taxon>Cyanophyceae</taxon>
        <taxon>Neosynechococcales</taxon>
        <taxon>Neosynechococcaceae</taxon>
        <taxon>Neosynechococcus</taxon>
    </lineage>
</organism>
<feature type="transmembrane region" description="Helical" evidence="5">
    <location>
        <begin position="12"/>
        <end position="35"/>
    </location>
</feature>
<dbReference type="EMBL" id="JJML01000021">
    <property type="protein sequence ID" value="KGF72650.1"/>
    <property type="molecule type" value="Genomic_DNA"/>
</dbReference>
<dbReference type="RefSeq" id="WP_036533220.1">
    <property type="nucleotide sequence ID" value="NZ_JJML01000021.1"/>
</dbReference>
<reference evidence="9 10" key="1">
    <citation type="journal article" date="2014" name="Mol. Ecol.">
        <title>Evolution of Synechococcus.</title>
        <authorList>
            <person name="Dvorak P."/>
            <person name="Casamatta D."/>
            <person name="Hasler P."/>
            <person name="Poulickova A."/>
            <person name="Ondrej V."/>
            <person name="Sanges R."/>
        </authorList>
    </citation>
    <scope>NUCLEOTIDE SEQUENCE [LARGE SCALE GENOMIC DNA]</scope>
    <source>
        <strain evidence="9 10">CAUP A 1101</strain>
    </source>
</reference>
<dbReference type="SUPFAM" id="SSF111369">
    <property type="entry name" value="HlyD-like secretion proteins"/>
    <property type="match status" value="2"/>
</dbReference>
<evidence type="ECO:0000259" key="8">
    <source>
        <dbReference type="Pfam" id="PF25967"/>
    </source>
</evidence>
<dbReference type="Gene3D" id="2.40.50.100">
    <property type="match status" value="1"/>
</dbReference>
<evidence type="ECO:0000256" key="5">
    <source>
        <dbReference type="SAM" id="Phobius"/>
    </source>
</evidence>
<keyword evidence="10" id="KW-1185">Reference proteome</keyword>
<dbReference type="PRINTS" id="PR01490">
    <property type="entry name" value="RTXTOXIND"/>
</dbReference>
<comment type="similarity">
    <text evidence="2">Belongs to the membrane fusion protein (MFP) (TC 8.A.1) family.</text>
</comment>
<evidence type="ECO:0000313" key="10">
    <source>
        <dbReference type="Proteomes" id="UP000030170"/>
    </source>
</evidence>